<reference evidence="3" key="1">
    <citation type="submission" date="2022-11" db="EMBL/GenBank/DDBJ databases">
        <title>Centuries of genome instability and evolution in soft-shell clam transmissible cancer (bioRxiv).</title>
        <authorList>
            <person name="Hart S.F.M."/>
            <person name="Yonemitsu M.A."/>
            <person name="Giersch R.M."/>
            <person name="Beal B.F."/>
            <person name="Arriagada G."/>
            <person name="Davis B.W."/>
            <person name="Ostrander E.A."/>
            <person name="Goff S.P."/>
            <person name="Metzger M.J."/>
        </authorList>
    </citation>
    <scope>NUCLEOTIDE SEQUENCE</scope>
    <source>
        <strain evidence="3">MELC-2E11</strain>
        <tissue evidence="3">Siphon/mantle</tissue>
    </source>
</reference>
<feature type="signal peptide" evidence="2">
    <location>
        <begin position="1"/>
        <end position="24"/>
    </location>
</feature>
<dbReference type="EMBL" id="CP111028">
    <property type="protein sequence ID" value="WAR31600.1"/>
    <property type="molecule type" value="Genomic_DNA"/>
</dbReference>
<proteinExistence type="predicted"/>
<evidence type="ECO:0008006" key="5">
    <source>
        <dbReference type="Google" id="ProtNLM"/>
    </source>
</evidence>
<dbReference type="Proteomes" id="UP001164746">
    <property type="component" value="Chromosome 17"/>
</dbReference>
<organism evidence="3 4">
    <name type="scientific">Mya arenaria</name>
    <name type="common">Soft-shell clam</name>
    <dbReference type="NCBI Taxonomy" id="6604"/>
    <lineage>
        <taxon>Eukaryota</taxon>
        <taxon>Metazoa</taxon>
        <taxon>Spiralia</taxon>
        <taxon>Lophotrochozoa</taxon>
        <taxon>Mollusca</taxon>
        <taxon>Bivalvia</taxon>
        <taxon>Autobranchia</taxon>
        <taxon>Heteroconchia</taxon>
        <taxon>Euheterodonta</taxon>
        <taxon>Imparidentia</taxon>
        <taxon>Neoheterodontei</taxon>
        <taxon>Myida</taxon>
        <taxon>Myoidea</taxon>
        <taxon>Myidae</taxon>
        <taxon>Mya</taxon>
    </lineage>
</organism>
<sequence length="643" mass="71275">MEYHVTLAVFPVFLLLVFITCCSAHGGMQEPPMRSLAWRYGFDVPINYDWNSLYCGGFFKFQQSGGKCGLCGDPYDGPFENDRGGPYDTGVIVRHYPAGMRQIDVKFELTAYHKGNSHGRDNNGTSCIGCGLQETFVNCADISIGGTVDNISVRDDTISPEADIVIPQTADVTQIIDEAPSDSFEAVIRALRGIQQFADRRFNAPGANVATQDSGMVGTRRGAGDHPGINPDQMNVPQGVLPGAGMTPRRVLPGLQPNRNRVPDLPGISADQIQSMGSFDQTNLFPGHLSNVGGMSIFGDPIPASRRNVDLPRPSIIHTVRDINLQDRRFNTLSRTDDSNQKIHTDANQRQRVQNSLQRGQMTPFTLMVNPNVDPSRRSLNDRLIPITFASDPNKQSLSVPNRSGVELRTPIKRPNNQAPHNLANPLERSNVHSSLISSISDTISTLPKQIQHIQAGRSIFSTRNSGFPQSTTHGSALGVTSGLARNTLLQNGQRNLNGKNDAVIPPKEFVAQMNRMRQVFPNPEAWHRGDGMTSPREAVRQAPHLDTRDFSTTDIRQHVPKLPSNIGLRQDVSPLMQRREQQNSQAFVQNRRMRAHSDGLHMRNGQSSPFSLPRRIEVDSMTVAQHLLRKYPQLRGRITRNY</sequence>
<evidence type="ECO:0000313" key="3">
    <source>
        <dbReference type="EMBL" id="WAR31600.1"/>
    </source>
</evidence>
<accession>A0ABY7GB10</accession>
<keyword evidence="2" id="KW-0732">Signal</keyword>
<name>A0ABY7GB10_MYAAR</name>
<evidence type="ECO:0000313" key="4">
    <source>
        <dbReference type="Proteomes" id="UP001164746"/>
    </source>
</evidence>
<keyword evidence="4" id="KW-1185">Reference proteome</keyword>
<evidence type="ECO:0000256" key="1">
    <source>
        <dbReference type="SAM" id="MobiDB-lite"/>
    </source>
</evidence>
<protein>
    <recommendedName>
        <fullName evidence="5">Chitin-binding type-4 domain-containing protein</fullName>
    </recommendedName>
</protein>
<feature type="chain" id="PRO_5045268591" description="Chitin-binding type-4 domain-containing protein" evidence="2">
    <location>
        <begin position="25"/>
        <end position="643"/>
    </location>
</feature>
<feature type="compositionally biased region" description="Polar residues" evidence="1">
    <location>
        <begin position="392"/>
        <end position="402"/>
    </location>
</feature>
<gene>
    <name evidence="3" type="ORF">MAR_034142</name>
</gene>
<evidence type="ECO:0000256" key="2">
    <source>
        <dbReference type="SAM" id="SignalP"/>
    </source>
</evidence>
<feature type="region of interest" description="Disordered" evidence="1">
    <location>
        <begin position="392"/>
        <end position="427"/>
    </location>
</feature>